<evidence type="ECO:0000256" key="2">
    <source>
        <dbReference type="ARBA" id="ARBA00005386"/>
    </source>
</evidence>
<dbReference type="AlphaFoldDB" id="A0A3B1B8E9"/>
<dbReference type="Gene3D" id="1.25.40.10">
    <property type="entry name" value="Tetratricopeptide repeat domain"/>
    <property type="match status" value="3"/>
</dbReference>
<dbReference type="PROSITE" id="PS50005">
    <property type="entry name" value="TPR"/>
    <property type="match status" value="6"/>
</dbReference>
<dbReference type="Pfam" id="PF13844">
    <property type="entry name" value="Glyco_transf_41"/>
    <property type="match status" value="2"/>
</dbReference>
<comment type="similarity">
    <text evidence="2">Belongs to the glycosyltransferase 41 family. O-GlcNAc transferase subfamily.</text>
</comment>
<dbReference type="InterPro" id="IPR019734">
    <property type="entry name" value="TPR_rpt"/>
</dbReference>
<feature type="domain" description="O-GlcNAc transferase C-terminal" evidence="8">
    <location>
        <begin position="310"/>
        <end position="494"/>
    </location>
</feature>
<organism evidence="9">
    <name type="scientific">hydrothermal vent metagenome</name>
    <dbReference type="NCBI Taxonomy" id="652676"/>
    <lineage>
        <taxon>unclassified sequences</taxon>
        <taxon>metagenomes</taxon>
        <taxon>ecological metagenomes</taxon>
    </lineage>
</organism>
<dbReference type="SUPFAM" id="SSF48452">
    <property type="entry name" value="TPR-like"/>
    <property type="match status" value="1"/>
</dbReference>
<evidence type="ECO:0000256" key="3">
    <source>
        <dbReference type="ARBA" id="ARBA00011970"/>
    </source>
</evidence>
<sequence length="716" mass="80489">MRMASTLSLNPKKQQKLDTLMRKASTAHQQGDLATAARGYRKALKEVPRCADALHLLGLVHYQQQDFETAVTLIEQAMTLSPNNPLYSFNLGKVQKDHKRPELAVRAFHHALQLEPRYWQAAANLGSVHMEQGRLDEAIVQFEAALHINPNDALTHNSLGTVYRQRSRPQDAENGFRRAITLAPRYAEAHSNLGVLLREQGRLDEAIQHCRQATDLNPDQAELWSNLGMVEAKRHSYTQSADCFRRALTLDPRCAPALTGLGNTLREQGQLPEAIDSLLQGCEVGDFDHIRFACLLCTLNYTDHLSPHVIAAQHQRFGTALQTRIAEQDLKTGPPNNDFDPKRRLRLGFVSPDFRTHSCAYFLLPLFEHLPVEQVEIYAYAEVARPDTVTQRFRSLTSHWCDTTRLTDQELAEQIRFDHIDILIDCAGHTEGNRLPVFGLRPAPLQLTWLGYPNTTGLTNMDYRLTDAFADPEEKRETDAHYTEHLLRMPRSFLSFQPLETMPAISPLPMQLNGRVTFGCLNNFSKLTPTVLQLWAEILAAVPNSQLILKAAQLADTNLCTRVRSLFAAQNIDEARLVLCGQTPSRAEHFAFYQRIDIALDPFPYNGTTTTCEALWMGVPVITLTGDHHAARVGVSLLSHTGLEQFIARDTADYARIACELADNPDDLAQLRQNLRTTLQDSALCDAVGFAQDFDACLHGLWQKACVRDSDQETHQ</sequence>
<dbReference type="SUPFAM" id="SSF53756">
    <property type="entry name" value="UDP-Glycosyltransferase/glycogen phosphorylase"/>
    <property type="match status" value="1"/>
</dbReference>
<protein>
    <recommendedName>
        <fullName evidence="3">protein O-GlcNAc transferase</fullName>
        <ecNumber evidence="3">2.4.1.255</ecNumber>
    </recommendedName>
</protein>
<evidence type="ECO:0000256" key="5">
    <source>
        <dbReference type="ARBA" id="ARBA00022679"/>
    </source>
</evidence>
<evidence type="ECO:0000259" key="8">
    <source>
        <dbReference type="Pfam" id="PF13844"/>
    </source>
</evidence>
<evidence type="ECO:0000313" key="9">
    <source>
        <dbReference type="EMBL" id="VAX02595.1"/>
    </source>
</evidence>
<dbReference type="InterPro" id="IPR029489">
    <property type="entry name" value="OGT/SEC/SPY_C"/>
</dbReference>
<dbReference type="InterPro" id="IPR011990">
    <property type="entry name" value="TPR-like_helical_dom_sf"/>
</dbReference>
<gene>
    <name evidence="9" type="ORF">MNBD_GAMMA19-2141</name>
</gene>
<proteinExistence type="inferred from homology"/>
<dbReference type="EMBL" id="UOFV01000328">
    <property type="protein sequence ID" value="VAX02595.1"/>
    <property type="molecule type" value="Genomic_DNA"/>
</dbReference>
<dbReference type="GO" id="GO:0097363">
    <property type="term" value="F:protein O-acetylglucosaminyltransferase activity"/>
    <property type="evidence" value="ECO:0007669"/>
    <property type="project" value="UniProtKB-EC"/>
</dbReference>
<dbReference type="SMART" id="SM00028">
    <property type="entry name" value="TPR"/>
    <property type="match status" value="8"/>
</dbReference>
<dbReference type="InterPro" id="IPR051939">
    <property type="entry name" value="Glycosyltr_41/O-GlcNAc_trsf"/>
</dbReference>
<keyword evidence="5" id="KW-0808">Transferase</keyword>
<name>A0A3B1B8E9_9ZZZZ</name>
<evidence type="ECO:0000256" key="6">
    <source>
        <dbReference type="ARBA" id="ARBA00022737"/>
    </source>
</evidence>
<feature type="domain" description="O-GlcNAc transferase C-terminal" evidence="8">
    <location>
        <begin position="516"/>
        <end position="693"/>
    </location>
</feature>
<evidence type="ECO:0000256" key="4">
    <source>
        <dbReference type="ARBA" id="ARBA00022676"/>
    </source>
</evidence>
<keyword evidence="7" id="KW-0802">TPR repeat</keyword>
<dbReference type="PANTHER" id="PTHR44835:SF1">
    <property type="entry name" value="PROTEIN O-GLCNAC TRANSFERASE"/>
    <property type="match status" value="1"/>
</dbReference>
<evidence type="ECO:0000256" key="1">
    <source>
        <dbReference type="ARBA" id="ARBA00004922"/>
    </source>
</evidence>
<dbReference type="PROSITE" id="PS50293">
    <property type="entry name" value="TPR_REGION"/>
    <property type="match status" value="3"/>
</dbReference>
<keyword evidence="6" id="KW-0677">Repeat</keyword>
<dbReference type="Gene3D" id="3.40.50.11380">
    <property type="match status" value="1"/>
</dbReference>
<keyword evidence="4" id="KW-0328">Glycosyltransferase</keyword>
<dbReference type="EC" id="2.4.1.255" evidence="3"/>
<dbReference type="PANTHER" id="PTHR44835">
    <property type="entry name" value="UDP-N-ACETYLGLUCOSAMINE--PEPTIDE N-ACETYLGLUCOSAMINYLTRANSFERASE SPINDLY-RELATED"/>
    <property type="match status" value="1"/>
</dbReference>
<dbReference type="Gene3D" id="3.40.50.2000">
    <property type="entry name" value="Glycogen Phosphorylase B"/>
    <property type="match status" value="1"/>
</dbReference>
<comment type="pathway">
    <text evidence="1">Protein modification; protein glycosylation.</text>
</comment>
<dbReference type="Pfam" id="PF13432">
    <property type="entry name" value="TPR_16"/>
    <property type="match status" value="4"/>
</dbReference>
<reference evidence="9" key="1">
    <citation type="submission" date="2018-06" db="EMBL/GenBank/DDBJ databases">
        <authorList>
            <person name="Zhirakovskaya E."/>
        </authorList>
    </citation>
    <scope>NUCLEOTIDE SEQUENCE</scope>
</reference>
<evidence type="ECO:0000256" key="7">
    <source>
        <dbReference type="ARBA" id="ARBA00022803"/>
    </source>
</evidence>
<accession>A0A3B1B8E9</accession>